<evidence type="ECO:0000313" key="1">
    <source>
        <dbReference type="EMBL" id="TXB69523.1"/>
    </source>
</evidence>
<dbReference type="RefSeq" id="WP_147165655.1">
    <property type="nucleotide sequence ID" value="NZ_VOOR01000002.1"/>
</dbReference>
<dbReference type="OrthoDB" id="5684515at2"/>
<dbReference type="Proteomes" id="UP000321580">
    <property type="component" value="Unassembled WGS sequence"/>
</dbReference>
<comment type="caution">
    <text evidence="1">The sequence shown here is derived from an EMBL/GenBank/DDBJ whole genome shotgun (WGS) entry which is preliminary data.</text>
</comment>
<name>A0A5C6S527_9BACT</name>
<proteinExistence type="predicted"/>
<evidence type="ECO:0000313" key="2">
    <source>
        <dbReference type="Proteomes" id="UP000321580"/>
    </source>
</evidence>
<dbReference type="InterPro" id="IPR058595">
    <property type="entry name" value="Avidin-like"/>
</dbReference>
<keyword evidence="2" id="KW-1185">Reference proteome</keyword>
<organism evidence="1 2">
    <name type="scientific">Phaeodactylibacter luteus</name>
    <dbReference type="NCBI Taxonomy" id="1564516"/>
    <lineage>
        <taxon>Bacteria</taxon>
        <taxon>Pseudomonadati</taxon>
        <taxon>Bacteroidota</taxon>
        <taxon>Saprospiria</taxon>
        <taxon>Saprospirales</taxon>
        <taxon>Haliscomenobacteraceae</taxon>
        <taxon>Phaeodactylibacter</taxon>
    </lineage>
</organism>
<dbReference type="AlphaFoldDB" id="A0A5C6S527"/>
<sequence length="115" mass="13056">MNYNGRIFEPVSNSANGQVSGQTRFFYHQVGRVLWGTYKGGEIIAGTLTGLVHEDGTLEFHYQHIDTQHELRLGKCRSVPEQGSNGELRLREKWQWLNGDQSQGESLLQEVLPID</sequence>
<accession>A0A5C6S527</accession>
<dbReference type="EMBL" id="VOOR01000002">
    <property type="protein sequence ID" value="TXB69523.1"/>
    <property type="molecule type" value="Genomic_DNA"/>
</dbReference>
<protein>
    <submittedName>
        <fullName evidence="1">N-acetylglutamate synthase</fullName>
    </submittedName>
</protein>
<reference evidence="1 2" key="1">
    <citation type="submission" date="2019-08" db="EMBL/GenBank/DDBJ databases">
        <title>Genome of Phaeodactylibacter luteus.</title>
        <authorList>
            <person name="Bowman J.P."/>
        </authorList>
    </citation>
    <scope>NUCLEOTIDE SEQUENCE [LARGE SCALE GENOMIC DNA]</scope>
    <source>
        <strain evidence="1 2">KCTC 42180</strain>
    </source>
</reference>
<gene>
    <name evidence="1" type="ORF">FRY97_01555</name>
</gene>
<dbReference type="Pfam" id="PF26421">
    <property type="entry name" value="Avidin_like"/>
    <property type="match status" value="1"/>
</dbReference>